<evidence type="ECO:0000313" key="2">
    <source>
        <dbReference type="EMBL" id="KAL0368051.1"/>
    </source>
</evidence>
<feature type="compositionally biased region" description="Acidic residues" evidence="1">
    <location>
        <begin position="371"/>
        <end position="390"/>
    </location>
</feature>
<dbReference type="AlphaFoldDB" id="A0AAW2QKA8"/>
<organism evidence="2">
    <name type="scientific">Sesamum calycinum</name>
    <dbReference type="NCBI Taxonomy" id="2727403"/>
    <lineage>
        <taxon>Eukaryota</taxon>
        <taxon>Viridiplantae</taxon>
        <taxon>Streptophyta</taxon>
        <taxon>Embryophyta</taxon>
        <taxon>Tracheophyta</taxon>
        <taxon>Spermatophyta</taxon>
        <taxon>Magnoliopsida</taxon>
        <taxon>eudicotyledons</taxon>
        <taxon>Gunneridae</taxon>
        <taxon>Pentapetalae</taxon>
        <taxon>asterids</taxon>
        <taxon>lamiids</taxon>
        <taxon>Lamiales</taxon>
        <taxon>Pedaliaceae</taxon>
        <taxon>Sesamum</taxon>
    </lineage>
</organism>
<dbReference type="EMBL" id="JACGWM010000006">
    <property type="protein sequence ID" value="KAL0368051.1"/>
    <property type="molecule type" value="Genomic_DNA"/>
</dbReference>
<comment type="caution">
    <text evidence="2">The sequence shown here is derived from an EMBL/GenBank/DDBJ whole genome shotgun (WGS) entry which is preliminary data.</text>
</comment>
<dbReference type="Pfam" id="PF02992">
    <property type="entry name" value="Transposase_21"/>
    <property type="match status" value="1"/>
</dbReference>
<reference evidence="2" key="2">
    <citation type="journal article" date="2024" name="Plant">
        <title>Genomic evolution and insights into agronomic trait innovations of Sesamum species.</title>
        <authorList>
            <person name="Miao H."/>
            <person name="Wang L."/>
            <person name="Qu L."/>
            <person name="Liu H."/>
            <person name="Sun Y."/>
            <person name="Le M."/>
            <person name="Wang Q."/>
            <person name="Wei S."/>
            <person name="Zheng Y."/>
            <person name="Lin W."/>
            <person name="Duan Y."/>
            <person name="Cao H."/>
            <person name="Xiong S."/>
            <person name="Wang X."/>
            <person name="Wei L."/>
            <person name="Li C."/>
            <person name="Ma Q."/>
            <person name="Ju M."/>
            <person name="Zhao R."/>
            <person name="Li G."/>
            <person name="Mu C."/>
            <person name="Tian Q."/>
            <person name="Mei H."/>
            <person name="Zhang T."/>
            <person name="Gao T."/>
            <person name="Zhang H."/>
        </authorList>
    </citation>
    <scope>NUCLEOTIDE SEQUENCE</scope>
    <source>
        <strain evidence="2">KEN8</strain>
    </source>
</reference>
<evidence type="ECO:0000256" key="1">
    <source>
        <dbReference type="SAM" id="MobiDB-lite"/>
    </source>
</evidence>
<accession>A0AAW2QKA8</accession>
<proteinExistence type="predicted"/>
<dbReference type="PANTHER" id="PTHR10775">
    <property type="entry name" value="OS08G0208400 PROTEIN"/>
    <property type="match status" value="1"/>
</dbReference>
<gene>
    <name evidence="2" type="ORF">Scaly_1024000</name>
</gene>
<sequence>MIFDAAGLSYIVSSHEGVPDDDTRSILVNACTSSYAYSGGGATDYDESGLADRFFNIVYATNQPLWEGCNQSHLIVIAELVDFKAPACLRARPTPEKSPYAVLRYLSLTPAYRGSILRGHCRAHDVACHTLDSKSRVMFGWAFAQWFGTARFLKMVIPSPSNSKRLINLYLEPLIEELLQLWHVGVRMYDHATVRAFMIRAALMWTVNDLPAYRMASRWSTRGVMGCPVCMDDTRVFHLQHGRKACYFDCHRQFLPAYHRYRRNKKAFTNNRVENKIARPRASGATKKRWLNGPKRHIIESYILTNCEVVTPYYNAEVTSFPAYFVNGYNFQTECHNTVATDNQSYDLRDPNNLQVVLEAAGTSQRQLHEYDDENEDEDEDNDEDDETDDQEYKTT</sequence>
<reference evidence="2" key="1">
    <citation type="submission" date="2020-06" db="EMBL/GenBank/DDBJ databases">
        <authorList>
            <person name="Li T."/>
            <person name="Hu X."/>
            <person name="Zhang T."/>
            <person name="Song X."/>
            <person name="Zhang H."/>
            <person name="Dai N."/>
            <person name="Sheng W."/>
            <person name="Hou X."/>
            <person name="Wei L."/>
        </authorList>
    </citation>
    <scope>NUCLEOTIDE SEQUENCE</scope>
    <source>
        <strain evidence="2">KEN8</strain>
        <tissue evidence="2">Leaf</tissue>
    </source>
</reference>
<dbReference type="InterPro" id="IPR004242">
    <property type="entry name" value="Transposase_21"/>
</dbReference>
<name>A0AAW2QKA8_9LAMI</name>
<feature type="region of interest" description="Disordered" evidence="1">
    <location>
        <begin position="360"/>
        <end position="396"/>
    </location>
</feature>
<dbReference type="PANTHER" id="PTHR10775:SF185">
    <property type="entry name" value="OS08G0208400 PROTEIN"/>
    <property type="match status" value="1"/>
</dbReference>
<protein>
    <submittedName>
        <fullName evidence="2">Uncharacterized protein</fullName>
    </submittedName>
</protein>